<keyword evidence="2" id="KW-1185">Reference proteome</keyword>
<comment type="caution">
    <text evidence="1">The sequence shown here is derived from an EMBL/GenBank/DDBJ whole genome shotgun (WGS) entry which is preliminary data.</text>
</comment>
<dbReference type="EMBL" id="CM034408">
    <property type="protein sequence ID" value="KAJ0172212.1"/>
    <property type="molecule type" value="Genomic_DNA"/>
</dbReference>
<evidence type="ECO:0000313" key="1">
    <source>
        <dbReference type="EMBL" id="KAJ0172212.1"/>
    </source>
</evidence>
<sequence>MNTITEEYISITISKIATANNIKDCCYVKQNFETIGQNYFGIIIPVVIHGISSTKEEKISLNLVLKLAPPDEQYRVSDAVTHMFAREIFVYDVMLKKYEEIQCNFPEKSKYVIPYCYYVCKEYCNEVIAMQDMCSDMYKPYTHQRFLDVDHITISLRSLAKLHGLSFILKYQNIKLYEEISKVCVPLTEVAYKRYIDITKDRLCKALEKFENTEYVPLLNYLKLNCSTIFTEAINKVGETCICHGDMWKENVLFKYEGNTPISACLIDYQASRLSSPAFDTLYLIISSTSTHLRQKHYYSLLDLYYQAFEQTLAEAGLVSHNVYSRELFNKDLNVIWPACFIMANTALWLSSGLQEEGHVRSKQILENEEDKNKAVTEYKTIIKVILDDFSTYGYRLPEGL</sequence>
<dbReference type="Proteomes" id="UP000824533">
    <property type="component" value="Linkage Group LG22"/>
</dbReference>
<reference evidence="1 2" key="1">
    <citation type="journal article" date="2021" name="Front. Genet.">
        <title>Chromosome-Level Genome Assembly Reveals Significant Gene Expansion in the Toll and IMD Signaling Pathways of Dendrolimus kikuchii.</title>
        <authorList>
            <person name="Zhou J."/>
            <person name="Wu P."/>
            <person name="Xiong Z."/>
            <person name="Liu N."/>
            <person name="Zhao N."/>
            <person name="Ji M."/>
            <person name="Qiu Y."/>
            <person name="Yang B."/>
        </authorList>
    </citation>
    <scope>NUCLEOTIDE SEQUENCE [LARGE SCALE GENOMIC DNA]</scope>
    <source>
        <strain evidence="1">Ann1</strain>
    </source>
</reference>
<gene>
    <name evidence="1" type="ORF">K1T71_012185</name>
</gene>
<name>A0ACC1CL46_9NEOP</name>
<proteinExistence type="predicted"/>
<accession>A0ACC1CL46</accession>
<protein>
    <submittedName>
        <fullName evidence="1">Uncharacterized protein</fullName>
    </submittedName>
</protein>
<evidence type="ECO:0000313" key="2">
    <source>
        <dbReference type="Proteomes" id="UP000824533"/>
    </source>
</evidence>
<organism evidence="1 2">
    <name type="scientific">Dendrolimus kikuchii</name>
    <dbReference type="NCBI Taxonomy" id="765133"/>
    <lineage>
        <taxon>Eukaryota</taxon>
        <taxon>Metazoa</taxon>
        <taxon>Ecdysozoa</taxon>
        <taxon>Arthropoda</taxon>
        <taxon>Hexapoda</taxon>
        <taxon>Insecta</taxon>
        <taxon>Pterygota</taxon>
        <taxon>Neoptera</taxon>
        <taxon>Endopterygota</taxon>
        <taxon>Lepidoptera</taxon>
        <taxon>Glossata</taxon>
        <taxon>Ditrysia</taxon>
        <taxon>Bombycoidea</taxon>
        <taxon>Lasiocampidae</taxon>
        <taxon>Dendrolimus</taxon>
    </lineage>
</organism>